<protein>
    <submittedName>
        <fullName evidence="1">Uncharacterized protein</fullName>
    </submittedName>
</protein>
<accession>A0ABY9LI74</accession>
<organism evidence="1 2">
    <name type="scientific">Streptococcus didelphis</name>
    <dbReference type="NCBI Taxonomy" id="102886"/>
    <lineage>
        <taxon>Bacteria</taxon>
        <taxon>Bacillati</taxon>
        <taxon>Bacillota</taxon>
        <taxon>Bacilli</taxon>
        <taxon>Lactobacillales</taxon>
        <taxon>Streptococcaceae</taxon>
        <taxon>Streptococcus</taxon>
    </lineage>
</organism>
<sequence length="62" mass="6998">MKIKRQTHLVAFGAPITVYVGDHKKISLKNGDQIEYHIQGDYVDLSLKHSKQPPKGRQIVTA</sequence>
<reference evidence="2" key="1">
    <citation type="submission" date="2022-10" db="EMBL/GenBank/DDBJ databases">
        <title>Streptococcus didelphis as causative of fatal infections in opossums (Didelphis albiventris).</title>
        <authorList>
            <person name="Breyer G.M."/>
            <person name="Da Silva M.E.R.J."/>
            <person name="Siqueira F.M."/>
        </authorList>
    </citation>
    <scope>NUCLEOTIDE SEQUENCE [LARGE SCALE GENOMIC DNA]</scope>
    <source>
        <strain evidence="2">LBVP101/21</strain>
    </source>
</reference>
<dbReference type="RefSeq" id="WP_306675900.1">
    <property type="nucleotide sequence ID" value="NZ_CP110509.1"/>
</dbReference>
<proteinExistence type="predicted"/>
<dbReference type="Proteomes" id="UP001238096">
    <property type="component" value="Chromosome"/>
</dbReference>
<evidence type="ECO:0000313" key="1">
    <source>
        <dbReference type="EMBL" id="WMB28423.1"/>
    </source>
</evidence>
<dbReference type="EMBL" id="CP110509">
    <property type="protein sequence ID" value="WMB28423.1"/>
    <property type="molecule type" value="Genomic_DNA"/>
</dbReference>
<gene>
    <name evidence="1" type="ORF">N1496_02105</name>
</gene>
<keyword evidence="2" id="KW-1185">Reference proteome</keyword>
<evidence type="ECO:0000313" key="2">
    <source>
        <dbReference type="Proteomes" id="UP001238096"/>
    </source>
</evidence>
<name>A0ABY9LI74_9STRE</name>